<organism evidence="1 2">
    <name type="scientific">Oryza sativa subsp. japonica</name>
    <name type="common">Rice</name>
    <dbReference type="NCBI Taxonomy" id="39947"/>
    <lineage>
        <taxon>Eukaryota</taxon>
        <taxon>Viridiplantae</taxon>
        <taxon>Streptophyta</taxon>
        <taxon>Embryophyta</taxon>
        <taxon>Tracheophyta</taxon>
        <taxon>Spermatophyta</taxon>
        <taxon>Magnoliopsida</taxon>
        <taxon>Liliopsida</taxon>
        <taxon>Poales</taxon>
        <taxon>Poaceae</taxon>
        <taxon>BOP clade</taxon>
        <taxon>Oryzoideae</taxon>
        <taxon>Oryzeae</taxon>
        <taxon>Oryzinae</taxon>
        <taxon>Oryza</taxon>
        <taxon>Oryza sativa</taxon>
    </lineage>
</organism>
<evidence type="ECO:0000313" key="1">
    <source>
        <dbReference type="EMBL" id="BAD28057.1"/>
    </source>
</evidence>
<dbReference type="Proteomes" id="UP000000763">
    <property type="component" value="Chromosome 2"/>
</dbReference>
<reference evidence="2" key="2">
    <citation type="journal article" date="2008" name="Nucleic Acids Res.">
        <title>The rice annotation project database (RAP-DB): 2008 update.</title>
        <authorList>
            <consortium name="The rice annotation project (RAP)"/>
        </authorList>
    </citation>
    <scope>GENOME REANNOTATION</scope>
    <source>
        <strain evidence="2">cv. Nipponbare</strain>
    </source>
</reference>
<dbReference type="EMBL" id="AP004847">
    <property type="protein sequence ID" value="BAD28057.1"/>
    <property type="molecule type" value="Genomic_DNA"/>
</dbReference>
<reference evidence="2" key="1">
    <citation type="journal article" date="2005" name="Nature">
        <title>The map-based sequence of the rice genome.</title>
        <authorList>
            <consortium name="International rice genome sequencing project (IRGSP)"/>
            <person name="Matsumoto T."/>
            <person name="Wu J."/>
            <person name="Kanamori H."/>
            <person name="Katayose Y."/>
            <person name="Fujisawa M."/>
            <person name="Namiki N."/>
            <person name="Mizuno H."/>
            <person name="Yamamoto K."/>
            <person name="Antonio B.A."/>
            <person name="Baba T."/>
            <person name="Sakata K."/>
            <person name="Nagamura Y."/>
            <person name="Aoki H."/>
            <person name="Arikawa K."/>
            <person name="Arita K."/>
            <person name="Bito T."/>
            <person name="Chiden Y."/>
            <person name="Fujitsuka N."/>
            <person name="Fukunaka R."/>
            <person name="Hamada M."/>
            <person name="Harada C."/>
            <person name="Hayashi A."/>
            <person name="Hijishita S."/>
            <person name="Honda M."/>
            <person name="Hosokawa S."/>
            <person name="Ichikawa Y."/>
            <person name="Idonuma A."/>
            <person name="Iijima M."/>
            <person name="Ikeda M."/>
            <person name="Ikeno M."/>
            <person name="Ito K."/>
            <person name="Ito S."/>
            <person name="Ito T."/>
            <person name="Ito Y."/>
            <person name="Ito Y."/>
            <person name="Iwabuchi A."/>
            <person name="Kamiya K."/>
            <person name="Karasawa W."/>
            <person name="Kurita K."/>
            <person name="Katagiri S."/>
            <person name="Kikuta A."/>
            <person name="Kobayashi H."/>
            <person name="Kobayashi N."/>
            <person name="Machita K."/>
            <person name="Maehara T."/>
            <person name="Masukawa M."/>
            <person name="Mizubayashi T."/>
            <person name="Mukai Y."/>
            <person name="Nagasaki H."/>
            <person name="Nagata Y."/>
            <person name="Naito S."/>
            <person name="Nakashima M."/>
            <person name="Nakama Y."/>
            <person name="Nakamichi Y."/>
            <person name="Nakamura M."/>
            <person name="Meguro A."/>
            <person name="Negishi M."/>
            <person name="Ohta I."/>
            <person name="Ohta T."/>
            <person name="Okamoto M."/>
            <person name="Ono N."/>
            <person name="Saji S."/>
            <person name="Sakaguchi M."/>
            <person name="Sakai K."/>
            <person name="Shibata M."/>
            <person name="Shimokawa T."/>
            <person name="Song J."/>
            <person name="Takazaki Y."/>
            <person name="Terasawa K."/>
            <person name="Tsugane M."/>
            <person name="Tsuji K."/>
            <person name="Ueda S."/>
            <person name="Waki K."/>
            <person name="Yamagata H."/>
            <person name="Yamamoto M."/>
            <person name="Yamamoto S."/>
            <person name="Yamane H."/>
            <person name="Yoshiki S."/>
            <person name="Yoshihara R."/>
            <person name="Yukawa K."/>
            <person name="Zhong H."/>
            <person name="Yano M."/>
            <person name="Yuan Q."/>
            <person name="Ouyang S."/>
            <person name="Liu J."/>
            <person name="Jones K.M."/>
            <person name="Gansberger K."/>
            <person name="Moffat K."/>
            <person name="Hill J."/>
            <person name="Bera J."/>
            <person name="Fadrosh D."/>
            <person name="Jin S."/>
            <person name="Johri S."/>
            <person name="Kim M."/>
            <person name="Overton L."/>
            <person name="Reardon M."/>
            <person name="Tsitrin T."/>
            <person name="Vuong H."/>
            <person name="Weaver B."/>
            <person name="Ciecko A."/>
            <person name="Tallon L."/>
            <person name="Jackson J."/>
            <person name="Pai G."/>
            <person name="Aken S.V."/>
            <person name="Utterback T."/>
            <person name="Reidmuller S."/>
            <person name="Feldblyum T."/>
            <person name="Hsiao J."/>
            <person name="Zismann V."/>
            <person name="Iobst S."/>
            <person name="de Vazeille A.R."/>
            <person name="Buell C.R."/>
            <person name="Ying K."/>
            <person name="Li Y."/>
            <person name="Lu T."/>
            <person name="Huang Y."/>
            <person name="Zhao Q."/>
            <person name="Feng Q."/>
            <person name="Zhang L."/>
            <person name="Zhu J."/>
            <person name="Weng Q."/>
            <person name="Mu J."/>
            <person name="Lu Y."/>
            <person name="Fan D."/>
            <person name="Liu Y."/>
            <person name="Guan J."/>
            <person name="Zhang Y."/>
            <person name="Yu S."/>
            <person name="Liu X."/>
            <person name="Zhang Y."/>
            <person name="Hong G."/>
            <person name="Han B."/>
            <person name="Choisne N."/>
            <person name="Demange N."/>
            <person name="Orjeda G."/>
            <person name="Samain S."/>
            <person name="Cattolico L."/>
            <person name="Pelletier E."/>
            <person name="Couloux A."/>
            <person name="Segurens B."/>
            <person name="Wincker P."/>
            <person name="D'Hont A."/>
            <person name="Scarpelli C."/>
            <person name="Weissenbach J."/>
            <person name="Salanoubat M."/>
            <person name="Quetier F."/>
            <person name="Yu Y."/>
            <person name="Kim H.R."/>
            <person name="Rambo T."/>
            <person name="Currie J."/>
            <person name="Collura K."/>
            <person name="Luo M."/>
            <person name="Yang T."/>
            <person name="Ammiraju J.S.S."/>
            <person name="Engler F."/>
            <person name="Soderlund C."/>
            <person name="Wing R.A."/>
            <person name="Palmer L.E."/>
            <person name="de la Bastide M."/>
            <person name="Spiegel L."/>
            <person name="Nascimento L."/>
            <person name="Zutavern T."/>
            <person name="O'Shaughnessy A."/>
            <person name="Dike S."/>
            <person name="Dedhia N."/>
            <person name="Preston R."/>
            <person name="Balija V."/>
            <person name="McCombie W.R."/>
            <person name="Chow T."/>
            <person name="Chen H."/>
            <person name="Chung M."/>
            <person name="Chen C."/>
            <person name="Shaw J."/>
            <person name="Wu H."/>
            <person name="Hsiao K."/>
            <person name="Chao Y."/>
            <person name="Chu M."/>
            <person name="Cheng C."/>
            <person name="Hour A."/>
            <person name="Lee P."/>
            <person name="Lin S."/>
            <person name="Lin Y."/>
            <person name="Liou J."/>
            <person name="Liu S."/>
            <person name="Hsing Y."/>
            <person name="Raghuvanshi S."/>
            <person name="Mohanty A."/>
            <person name="Bharti A.K."/>
            <person name="Gaur A."/>
            <person name="Gupta V."/>
            <person name="Kumar D."/>
            <person name="Ravi V."/>
            <person name="Vij S."/>
            <person name="Kapur A."/>
            <person name="Khurana P."/>
            <person name="Khurana P."/>
            <person name="Khurana J.P."/>
            <person name="Tyagi A.K."/>
            <person name="Gaikwad K."/>
            <person name="Singh A."/>
            <person name="Dalal V."/>
            <person name="Srivastava S."/>
            <person name="Dixit A."/>
            <person name="Pal A.K."/>
            <person name="Ghazi I.A."/>
            <person name="Yadav M."/>
            <person name="Pandit A."/>
            <person name="Bhargava A."/>
            <person name="Sureshbabu K."/>
            <person name="Batra K."/>
            <person name="Sharma T.R."/>
            <person name="Mohapatra T."/>
            <person name="Singh N.K."/>
            <person name="Messing J."/>
            <person name="Nelson A.B."/>
            <person name="Fuks G."/>
            <person name="Kavchok S."/>
            <person name="Keizer G."/>
            <person name="Linton E."/>
            <person name="Llaca V."/>
            <person name="Song R."/>
            <person name="Tanyolac B."/>
            <person name="Young S."/>
            <person name="Ho-Il K."/>
            <person name="Hahn J.H."/>
            <person name="Sangsakoo G."/>
            <person name="Vanavichit A."/>
            <person name="de Mattos Luiz.A.T."/>
            <person name="Zimmer P.D."/>
            <person name="Malone G."/>
            <person name="Dellagostin O."/>
            <person name="de Oliveira A.C."/>
            <person name="Bevan M."/>
            <person name="Bancroft I."/>
            <person name="Minx P."/>
            <person name="Cordum H."/>
            <person name="Wilson R."/>
            <person name="Cheng Z."/>
            <person name="Jin W."/>
            <person name="Jiang J."/>
            <person name="Leong S.A."/>
            <person name="Iwama H."/>
            <person name="Gojobori T."/>
            <person name="Itoh T."/>
            <person name="Niimura Y."/>
            <person name="Fujii Y."/>
            <person name="Habara T."/>
            <person name="Sakai H."/>
            <person name="Sato Y."/>
            <person name="Wilson G."/>
            <person name="Kumar K."/>
            <person name="McCouch S."/>
            <person name="Juretic N."/>
            <person name="Hoen D."/>
            <person name="Wright S."/>
            <person name="Bruskiewich R."/>
            <person name="Bureau T."/>
            <person name="Miyao A."/>
            <person name="Hirochika H."/>
            <person name="Nishikawa T."/>
            <person name="Kadowaki K."/>
            <person name="Sugiura M."/>
            <person name="Burr B."/>
            <person name="Sasaki T."/>
        </authorList>
    </citation>
    <scope>NUCLEOTIDE SEQUENCE [LARGE SCALE GENOMIC DNA]</scope>
    <source>
        <strain evidence="2">cv. Nipponbare</strain>
    </source>
</reference>
<protein>
    <submittedName>
        <fullName evidence="1">Uncharacterized protein</fullName>
    </submittedName>
</protein>
<evidence type="ECO:0000313" key="2">
    <source>
        <dbReference type="Proteomes" id="UP000000763"/>
    </source>
</evidence>
<proteinExistence type="predicted"/>
<name>Q6ETG3_ORYSJ</name>
<sequence length="216" mass="24158">MMGRWLIHQAEAIMVALQTLGDELYMSTSLPSNVASSWRLRLCICCAAATRCAARRRWGPIPDEELASRTAAPRARRRLPAVCMLGRYDYAIEENVEVEVIVIVLLTIVVVGDDDVVAAGSLLLAAAGDVAVAVVDVVPLILRKPVLHHAAGWKSTKTSRSKGLVAPVLTLEPDLSPRYKYRLYVEIEENEKRGLRNERLWCQLVKGHRCRFFMQH</sequence>
<gene>
    <name evidence="1" type="primary">OJ1298_H07.3</name>
</gene>
<dbReference type="AlphaFoldDB" id="Q6ETG3"/>
<accession>Q6ETG3</accession>